<evidence type="ECO:0000313" key="9">
    <source>
        <dbReference type="EMBL" id="CAB3804236.1"/>
    </source>
</evidence>
<evidence type="ECO:0000256" key="2">
    <source>
        <dbReference type="ARBA" id="ARBA00022448"/>
    </source>
</evidence>
<name>A0A6J5GV19_9BURK</name>
<dbReference type="PROSITE" id="PS00211">
    <property type="entry name" value="ABC_TRANSPORTER_1"/>
    <property type="match status" value="1"/>
</dbReference>
<evidence type="ECO:0000256" key="1">
    <source>
        <dbReference type="ARBA" id="ARBA00005417"/>
    </source>
</evidence>
<dbReference type="AlphaFoldDB" id="A0A6J5GV19"/>
<keyword evidence="5" id="KW-0547">Nucleotide-binding</keyword>
<dbReference type="CDD" id="cd03224">
    <property type="entry name" value="ABC_TM1139_LivF_branched"/>
    <property type="match status" value="1"/>
</dbReference>
<keyword evidence="7" id="KW-0029">Amino-acid transport</keyword>
<sequence>MVDTPSLHISGLTAGYAKLPVLHGIDLRLEPGEVVTVLGANGSGKTTLLNAVCGFVRPWSGSVKVGGTELRGSSSHKVFAAGVVQASGQRELFPEMTVLENLRMGAVTRSRIDDAEMEQVFDFFPRLRERVGQKAKTMSGGEQQMVAIGRALLSRPRILLLDEPLAGLSPLFVGEISKIMLELKARGTTMLLVEQNIAMAARVSDRFYVLRDGHMIAQGAGAELRENHRELAHKYYL</sequence>
<evidence type="ECO:0000256" key="3">
    <source>
        <dbReference type="ARBA" id="ARBA00022475"/>
    </source>
</evidence>
<keyword evidence="4" id="KW-0997">Cell inner membrane</keyword>
<evidence type="ECO:0000256" key="4">
    <source>
        <dbReference type="ARBA" id="ARBA00022519"/>
    </source>
</evidence>
<dbReference type="RefSeq" id="WP_217468653.1">
    <property type="nucleotide sequence ID" value="NZ_CADIKI010000020.1"/>
</dbReference>
<dbReference type="Gene3D" id="3.40.50.300">
    <property type="entry name" value="P-loop containing nucleotide triphosphate hydrolases"/>
    <property type="match status" value="1"/>
</dbReference>
<evidence type="ECO:0000256" key="6">
    <source>
        <dbReference type="ARBA" id="ARBA00022840"/>
    </source>
</evidence>
<dbReference type="PANTHER" id="PTHR43820:SF4">
    <property type="entry name" value="HIGH-AFFINITY BRANCHED-CHAIN AMINO ACID TRANSPORT ATP-BINDING PROTEIN LIVF"/>
    <property type="match status" value="1"/>
</dbReference>
<dbReference type="GO" id="GO:0015807">
    <property type="term" value="P:L-amino acid transport"/>
    <property type="evidence" value="ECO:0007669"/>
    <property type="project" value="TreeGrafter"/>
</dbReference>
<comment type="similarity">
    <text evidence="1">Belongs to the ABC transporter superfamily.</text>
</comment>
<dbReference type="SMART" id="SM00382">
    <property type="entry name" value="AAA"/>
    <property type="match status" value="1"/>
</dbReference>
<keyword evidence="3" id="KW-1003">Cell membrane</keyword>
<dbReference type="PANTHER" id="PTHR43820">
    <property type="entry name" value="HIGH-AFFINITY BRANCHED-CHAIN AMINO ACID TRANSPORT ATP-BINDING PROTEIN LIVF"/>
    <property type="match status" value="1"/>
</dbReference>
<evidence type="ECO:0000259" key="8">
    <source>
        <dbReference type="PROSITE" id="PS50893"/>
    </source>
</evidence>
<dbReference type="InterPro" id="IPR027417">
    <property type="entry name" value="P-loop_NTPase"/>
</dbReference>
<dbReference type="Proteomes" id="UP000494252">
    <property type="component" value="Unassembled WGS sequence"/>
</dbReference>
<evidence type="ECO:0000313" key="10">
    <source>
        <dbReference type="Proteomes" id="UP000494252"/>
    </source>
</evidence>
<dbReference type="EMBL" id="CADIKI010000020">
    <property type="protein sequence ID" value="CAB3804236.1"/>
    <property type="molecule type" value="Genomic_DNA"/>
</dbReference>
<dbReference type="PROSITE" id="PS50893">
    <property type="entry name" value="ABC_TRANSPORTER_2"/>
    <property type="match status" value="1"/>
</dbReference>
<evidence type="ECO:0000256" key="7">
    <source>
        <dbReference type="ARBA" id="ARBA00022970"/>
    </source>
</evidence>
<dbReference type="GO" id="GO:0015658">
    <property type="term" value="F:branched-chain amino acid transmembrane transporter activity"/>
    <property type="evidence" value="ECO:0007669"/>
    <property type="project" value="TreeGrafter"/>
</dbReference>
<accession>A0A6J5GV19</accession>
<keyword evidence="10" id="KW-1185">Reference proteome</keyword>
<proteinExistence type="inferred from homology"/>
<dbReference type="InterPro" id="IPR003439">
    <property type="entry name" value="ABC_transporter-like_ATP-bd"/>
</dbReference>
<dbReference type="GO" id="GO:0005524">
    <property type="term" value="F:ATP binding"/>
    <property type="evidence" value="ECO:0007669"/>
    <property type="project" value="UniProtKB-KW"/>
</dbReference>
<dbReference type="SUPFAM" id="SSF52540">
    <property type="entry name" value="P-loop containing nucleoside triphosphate hydrolases"/>
    <property type="match status" value="1"/>
</dbReference>
<reference evidence="9 10" key="1">
    <citation type="submission" date="2020-04" db="EMBL/GenBank/DDBJ databases">
        <authorList>
            <person name="De Canck E."/>
        </authorList>
    </citation>
    <scope>NUCLEOTIDE SEQUENCE [LARGE SCALE GENOMIC DNA]</scope>
    <source>
        <strain evidence="9 10">LMG 27177</strain>
    </source>
</reference>
<keyword evidence="4" id="KW-0472">Membrane</keyword>
<keyword evidence="6 9" id="KW-0067">ATP-binding</keyword>
<dbReference type="GO" id="GO:0016887">
    <property type="term" value="F:ATP hydrolysis activity"/>
    <property type="evidence" value="ECO:0007669"/>
    <property type="project" value="InterPro"/>
</dbReference>
<gene>
    <name evidence="9" type="primary">livF_10</name>
    <name evidence="9" type="ORF">LMG27177_05597</name>
</gene>
<dbReference type="InterPro" id="IPR003593">
    <property type="entry name" value="AAA+_ATPase"/>
</dbReference>
<organism evidence="9 10">
    <name type="scientific">Paraburkholderia fynbosensis</name>
    <dbReference type="NCBI Taxonomy" id="1200993"/>
    <lineage>
        <taxon>Bacteria</taxon>
        <taxon>Pseudomonadati</taxon>
        <taxon>Pseudomonadota</taxon>
        <taxon>Betaproteobacteria</taxon>
        <taxon>Burkholderiales</taxon>
        <taxon>Burkholderiaceae</taxon>
        <taxon>Paraburkholderia</taxon>
    </lineage>
</organism>
<evidence type="ECO:0000256" key="5">
    <source>
        <dbReference type="ARBA" id="ARBA00022741"/>
    </source>
</evidence>
<feature type="domain" description="ABC transporter" evidence="8">
    <location>
        <begin position="7"/>
        <end position="237"/>
    </location>
</feature>
<dbReference type="InterPro" id="IPR052156">
    <property type="entry name" value="BCAA_Transport_ATP-bd_LivF"/>
</dbReference>
<protein>
    <submittedName>
        <fullName evidence="9">High-affinity branched-chain amino acid transport ATP-binding protein LivF</fullName>
    </submittedName>
</protein>
<keyword evidence="2" id="KW-0813">Transport</keyword>
<dbReference type="InterPro" id="IPR017871">
    <property type="entry name" value="ABC_transporter-like_CS"/>
</dbReference>
<dbReference type="Pfam" id="PF00005">
    <property type="entry name" value="ABC_tran"/>
    <property type="match status" value="1"/>
</dbReference>